<comment type="caution">
    <text evidence="1">The sequence shown here is derived from an EMBL/GenBank/DDBJ whole genome shotgun (WGS) entry which is preliminary data.</text>
</comment>
<organism evidence="1 2">
    <name type="scientific">Anoxynatronum buryatiense</name>
    <dbReference type="NCBI Taxonomy" id="489973"/>
    <lineage>
        <taxon>Bacteria</taxon>
        <taxon>Bacillati</taxon>
        <taxon>Bacillota</taxon>
        <taxon>Clostridia</taxon>
        <taxon>Eubacteriales</taxon>
        <taxon>Clostridiaceae</taxon>
        <taxon>Anoxynatronum</taxon>
    </lineage>
</organism>
<dbReference type="AlphaFoldDB" id="A0AA45WZA2"/>
<gene>
    <name evidence="1" type="ORF">SAMN06296020_12026</name>
</gene>
<protein>
    <submittedName>
        <fullName evidence="1">Uncharacterized protein</fullName>
    </submittedName>
</protein>
<reference evidence="1" key="1">
    <citation type="submission" date="2017-05" db="EMBL/GenBank/DDBJ databases">
        <authorList>
            <person name="Varghese N."/>
            <person name="Submissions S."/>
        </authorList>
    </citation>
    <scope>NUCLEOTIDE SEQUENCE</scope>
    <source>
        <strain evidence="1">Su22</strain>
    </source>
</reference>
<dbReference type="EMBL" id="FXUF01000020">
    <property type="protein sequence ID" value="SMP70399.1"/>
    <property type="molecule type" value="Genomic_DNA"/>
</dbReference>
<name>A0AA45WZA2_9CLOT</name>
<evidence type="ECO:0000313" key="1">
    <source>
        <dbReference type="EMBL" id="SMP70399.1"/>
    </source>
</evidence>
<evidence type="ECO:0000313" key="2">
    <source>
        <dbReference type="Proteomes" id="UP001158066"/>
    </source>
</evidence>
<dbReference type="Proteomes" id="UP001158066">
    <property type="component" value="Unassembled WGS sequence"/>
</dbReference>
<dbReference type="RefSeq" id="WP_283410739.1">
    <property type="nucleotide sequence ID" value="NZ_FXUF01000020.1"/>
</dbReference>
<sequence>MNLWSLIPDELKTVAVIGMAKNAGKTVVLNRLITEAAQENRLLGLTSIGRDGELEDLVTGTEKPGILVEPGTLLATTDLCLRRSDARVEILETTREKTPVGQVVLVRVRQRGWVELAGPDTNRGIRRVCRQMLRYGARQVLVDGALNRKTSASPAIADGGILATGAVLSRDLREAVAETAHQVQVLETPLWQPQVPPVHLTQARMAGMEALLPEESGVGLVHADGAIEALPFATALSQGKEIGRLMKPSHQGVLIRGSLTNRTVRDLVDTTPLYRDMPLVLEDATRLFISRQEARLWQKQGLQLQVLRPIRLLFLTVNPWSPGGWRFQSTDFCRQMREAVQTVPVVNVMGREGLA</sequence>
<accession>A0AA45WZA2</accession>
<keyword evidence="2" id="KW-1185">Reference proteome</keyword>
<proteinExistence type="predicted"/>